<organism evidence="4 5">
    <name type="scientific">Pseudomonas phytophila</name>
    <dbReference type="NCBI Taxonomy" id="2867264"/>
    <lineage>
        <taxon>Bacteria</taxon>
        <taxon>Pseudomonadati</taxon>
        <taxon>Pseudomonadota</taxon>
        <taxon>Gammaproteobacteria</taxon>
        <taxon>Pseudomonadales</taxon>
        <taxon>Pseudomonadaceae</taxon>
        <taxon>Pseudomonas</taxon>
    </lineage>
</organism>
<proteinExistence type="inferred from homology"/>
<evidence type="ECO:0000259" key="2">
    <source>
        <dbReference type="Pfam" id="PF03972"/>
    </source>
</evidence>
<dbReference type="Gene3D" id="1.10.4100.10">
    <property type="entry name" value="2-methylcitrate dehydratase PrpD"/>
    <property type="match status" value="1"/>
</dbReference>
<dbReference type="InterPro" id="IPR042183">
    <property type="entry name" value="MmgE/PrpD_sf_1"/>
</dbReference>
<dbReference type="Proteomes" id="UP001063228">
    <property type="component" value="Chromosome"/>
</dbReference>
<accession>A0ABY6F8J0</accession>
<gene>
    <name evidence="4" type="ORF">K3169_17325</name>
</gene>
<dbReference type="InterPro" id="IPR045337">
    <property type="entry name" value="MmgE_PrpD_C"/>
</dbReference>
<dbReference type="RefSeq" id="WP_263267248.1">
    <property type="nucleotide sequence ID" value="NZ_CP081201.1"/>
</dbReference>
<evidence type="ECO:0000259" key="3">
    <source>
        <dbReference type="Pfam" id="PF19305"/>
    </source>
</evidence>
<evidence type="ECO:0000256" key="1">
    <source>
        <dbReference type="ARBA" id="ARBA00006174"/>
    </source>
</evidence>
<name>A0ABY6F8J0_9PSED</name>
<dbReference type="SUPFAM" id="SSF103378">
    <property type="entry name" value="2-methylcitrate dehydratase PrpD"/>
    <property type="match status" value="1"/>
</dbReference>
<evidence type="ECO:0000313" key="5">
    <source>
        <dbReference type="Proteomes" id="UP001063228"/>
    </source>
</evidence>
<protein>
    <submittedName>
        <fullName evidence="4">MmgE/PrpD family protein</fullName>
    </submittedName>
</protein>
<keyword evidence="5" id="KW-1185">Reference proteome</keyword>
<comment type="similarity">
    <text evidence="1">Belongs to the PrpD family.</text>
</comment>
<feature type="domain" description="MmgE/PrpD N-terminal" evidence="2">
    <location>
        <begin position="9"/>
        <end position="254"/>
    </location>
</feature>
<dbReference type="InterPro" id="IPR036148">
    <property type="entry name" value="MmgE/PrpD_sf"/>
</dbReference>
<dbReference type="Pfam" id="PF03972">
    <property type="entry name" value="MmgE_PrpD_N"/>
    <property type="match status" value="1"/>
</dbReference>
<evidence type="ECO:0000313" key="4">
    <source>
        <dbReference type="EMBL" id="UXZ94134.1"/>
    </source>
</evidence>
<feature type="domain" description="MmgE/PrpD C-terminal" evidence="3">
    <location>
        <begin position="279"/>
        <end position="438"/>
    </location>
</feature>
<dbReference type="InterPro" id="IPR045336">
    <property type="entry name" value="MmgE_PrpD_N"/>
</dbReference>
<dbReference type="EMBL" id="CP081201">
    <property type="protein sequence ID" value="UXZ94134.1"/>
    <property type="molecule type" value="Genomic_DNA"/>
</dbReference>
<sequence>MSSDSLTHTLARFAADLKLTHVPDVVREQIKLHLIDALACGLASTRSELAVRFQQHCIEEYAAGPCALLGTSVRLAPVGAALYNGMAINALDHDDGFEVNGRGMGHPGASLVAAALSGLWLRKTSGVELLEALIAAYEINARVIIAVQPSIERFRQVYGVCQHQALGAAVAFGKLMQLEPASLENALGLAGTLTPLPSLRKYNWESRPLVSFKDFTAPAAEAGVRAVRLQQHQWVGAQSVLDGDQGLWRMLGSDRFDPHQLIADLGSEWLAANASLKHYPACRWIHTALESFEQLQSSYSFYASAISEIRVLTGTTQARDFMDRRPVNEVDAQFSLPHTLACLALGIAKQDWHTASTMNDPQIQALADRVVAEVDPELNALMADTRRPAGQVLVRLGEEMITGLRLDYPLGCRERPSSREQVADKFRQYAPLGGAAQNVELILAGLFAIEECEDVAVLLEGLSGPDSPRSGAGGS</sequence>
<reference evidence="4" key="1">
    <citation type="submission" date="2021-08" db="EMBL/GenBank/DDBJ databases">
        <title>Complete genome sequence of Pseudomonas phytophila.</title>
        <authorList>
            <person name="Weir B.S."/>
            <person name="Templeton M.D."/>
            <person name="Arshed S."/>
            <person name="Andersen M.T."/>
            <person name="Jayaraman J."/>
        </authorList>
    </citation>
    <scope>NUCLEOTIDE SEQUENCE</scope>
    <source>
        <strain evidence="4">ICMP 23753</strain>
    </source>
</reference>
<dbReference type="Gene3D" id="3.30.1330.120">
    <property type="entry name" value="2-methylcitrate dehydratase PrpD"/>
    <property type="match status" value="1"/>
</dbReference>
<dbReference type="PANTHER" id="PTHR16943">
    <property type="entry name" value="2-METHYLCITRATE DEHYDRATASE-RELATED"/>
    <property type="match status" value="1"/>
</dbReference>
<dbReference type="InterPro" id="IPR005656">
    <property type="entry name" value="MmgE_PrpD"/>
</dbReference>
<dbReference type="Pfam" id="PF19305">
    <property type="entry name" value="MmgE_PrpD_C"/>
    <property type="match status" value="1"/>
</dbReference>
<dbReference type="PANTHER" id="PTHR16943:SF8">
    <property type="entry name" value="2-METHYLCITRATE DEHYDRATASE"/>
    <property type="match status" value="1"/>
</dbReference>
<dbReference type="InterPro" id="IPR042188">
    <property type="entry name" value="MmgE/PrpD_sf_2"/>
</dbReference>